<comment type="function">
    <text evidence="1">The transhydrogenation between NADH and NADP is coupled to respiration and ATP hydrolysis and functions as a proton pump across the membrane.</text>
</comment>
<keyword evidence="6" id="KW-1278">Translocase</keyword>
<dbReference type="InterPro" id="IPR007698">
    <property type="entry name" value="AlaDH/PNT_NAD(H)-bd"/>
</dbReference>
<dbReference type="PROSITE" id="PS00837">
    <property type="entry name" value="ALADH_PNT_2"/>
    <property type="match status" value="1"/>
</dbReference>
<evidence type="ECO:0000256" key="9">
    <source>
        <dbReference type="ARBA" id="ARBA00071353"/>
    </source>
</evidence>
<dbReference type="PANTHER" id="PTHR10160:SF19">
    <property type="entry name" value="PROTON-TRANSLOCATING NAD(P)(+) TRANSHYDROGENASE"/>
    <property type="match status" value="1"/>
</dbReference>
<evidence type="ECO:0000259" key="12">
    <source>
        <dbReference type="SMART" id="SM01002"/>
    </source>
</evidence>
<dbReference type="SMART" id="SM01002">
    <property type="entry name" value="AlaDh_PNT_C"/>
    <property type="match status" value="1"/>
</dbReference>
<dbReference type="HOGENOM" id="CLU_003376_2_1_0"/>
<evidence type="ECO:0000256" key="5">
    <source>
        <dbReference type="ARBA" id="ARBA00022857"/>
    </source>
</evidence>
<keyword evidence="7" id="KW-0520">NAD</keyword>
<dbReference type="GO" id="GO:0050661">
    <property type="term" value="F:NADP binding"/>
    <property type="evidence" value="ECO:0007669"/>
    <property type="project" value="TreeGrafter"/>
</dbReference>
<accession>B9KYD7</accession>
<dbReference type="eggNOG" id="COG3288">
    <property type="taxonomic scope" value="Bacteria"/>
</dbReference>
<dbReference type="KEGG" id="tro:trd_0482"/>
<dbReference type="InterPro" id="IPR007886">
    <property type="entry name" value="AlaDH/PNT_N"/>
</dbReference>
<dbReference type="CDD" id="cd05304">
    <property type="entry name" value="Rubrum_tdh"/>
    <property type="match status" value="1"/>
</dbReference>
<keyword evidence="5" id="KW-0521">NADP</keyword>
<dbReference type="PANTHER" id="PTHR10160">
    <property type="entry name" value="NAD(P) TRANSHYDROGENASE"/>
    <property type="match status" value="1"/>
</dbReference>
<dbReference type="FunFam" id="3.40.50.720:FF:000188">
    <property type="entry name" value="NAD(P) transhydrogenase alpha subunit 1"/>
    <property type="match status" value="1"/>
</dbReference>
<dbReference type="SMART" id="SM01003">
    <property type="entry name" value="AlaDh_PNT_N"/>
    <property type="match status" value="1"/>
</dbReference>
<dbReference type="InterPro" id="IPR008143">
    <property type="entry name" value="Ala_DH/PNT_CS2"/>
</dbReference>
<evidence type="ECO:0000256" key="8">
    <source>
        <dbReference type="ARBA" id="ARBA00048202"/>
    </source>
</evidence>
<dbReference type="RefSeq" id="WP_012641887.1">
    <property type="nucleotide sequence ID" value="NC_011959.1"/>
</dbReference>
<dbReference type="NCBIfam" id="NF006942">
    <property type="entry name" value="PRK09424.1"/>
    <property type="match status" value="1"/>
</dbReference>
<protein>
    <recommendedName>
        <fullName evidence="9">NAD(P) transhydrogenase subunit alpha part 1</fullName>
        <ecNumber evidence="3">7.1.1.1</ecNumber>
    </recommendedName>
    <alternativeName>
        <fullName evidence="11">Nicotinamide nucleotide transhydrogenase subunit alpha 1</fullName>
    </alternativeName>
    <alternativeName>
        <fullName evidence="10">Pyridine nucleotide transhydrogenase subunit alpha 1</fullName>
    </alternativeName>
</protein>
<dbReference type="GO" id="GO:0006740">
    <property type="term" value="P:NADPH regeneration"/>
    <property type="evidence" value="ECO:0007669"/>
    <property type="project" value="TreeGrafter"/>
</dbReference>
<evidence type="ECO:0000256" key="6">
    <source>
        <dbReference type="ARBA" id="ARBA00022967"/>
    </source>
</evidence>
<dbReference type="AlphaFoldDB" id="B9KYD7"/>
<sequence length="397" mass="43369">MLYERAAVVQQASSGPGLVIGVPRERAPRERRVAATPETVARYLKRGFRVIVEQEAGLAAGFPDEEYRQAGAEIVAEPGDLYRRASVIIKVQRPLPEEIEFLQPGHVIIAFLQPLIAPELVAVLAERGVVAVSMDTIPRITRAQPMDALSSMSTVAGYKAVLLAANELPKFFPLMMTAAGTIRPAKVLVLGAGVAGLQAIATARRLGALVEAFDTRPVVKEQVESLGAKFLELDVTTEEVGGYAKELAEEHLRREQELIHRHCLEADVVITTALVPGRRAPLLVRETTVREMRPRSVIVDLAAEMGGNCELTVPGETVVRYGVTIMGPLNLPSEMAYTASQMYARNVATLLEHLAPKGEFVWNLEDEITRGVVLTKDGTILHGPTLERLKEIKEEVR</sequence>
<feature type="domain" description="Alanine dehydrogenase/pyridine nucleotide transhydrogenase N-terminal" evidence="13">
    <location>
        <begin position="21"/>
        <end position="156"/>
    </location>
</feature>
<feature type="domain" description="Alanine dehydrogenase/pyridine nucleotide transhydrogenase NAD(H)-binding" evidence="12">
    <location>
        <begin position="165"/>
        <end position="327"/>
    </location>
</feature>
<evidence type="ECO:0000256" key="1">
    <source>
        <dbReference type="ARBA" id="ARBA00003943"/>
    </source>
</evidence>
<dbReference type="STRING" id="309801.trd_0482"/>
<organism evidence="14 15">
    <name type="scientific">Thermomicrobium roseum (strain ATCC 27502 / DSM 5159 / P-2)</name>
    <dbReference type="NCBI Taxonomy" id="309801"/>
    <lineage>
        <taxon>Bacteria</taxon>
        <taxon>Pseudomonadati</taxon>
        <taxon>Thermomicrobiota</taxon>
        <taxon>Thermomicrobia</taxon>
        <taxon>Thermomicrobiales</taxon>
        <taxon>Thermomicrobiaceae</taxon>
        <taxon>Thermomicrobium</taxon>
    </lineage>
</organism>
<dbReference type="SUPFAM" id="SSF51735">
    <property type="entry name" value="NAD(P)-binding Rossmann-fold domains"/>
    <property type="match status" value="1"/>
</dbReference>
<dbReference type="EMBL" id="CP001275">
    <property type="protein sequence ID" value="ACM05374.1"/>
    <property type="molecule type" value="Genomic_DNA"/>
</dbReference>
<dbReference type="GO" id="GO:0005886">
    <property type="term" value="C:plasma membrane"/>
    <property type="evidence" value="ECO:0007669"/>
    <property type="project" value="TreeGrafter"/>
</dbReference>
<evidence type="ECO:0000256" key="11">
    <source>
        <dbReference type="ARBA" id="ARBA00084087"/>
    </source>
</evidence>
<dbReference type="InterPro" id="IPR036291">
    <property type="entry name" value="NAD(P)-bd_dom_sf"/>
</dbReference>
<dbReference type="SUPFAM" id="SSF52283">
    <property type="entry name" value="Formate/glycerate dehydrogenase catalytic domain-like"/>
    <property type="match status" value="1"/>
</dbReference>
<dbReference type="Proteomes" id="UP000000447">
    <property type="component" value="Chromosome"/>
</dbReference>
<dbReference type="EC" id="7.1.1.1" evidence="3"/>
<evidence type="ECO:0000256" key="3">
    <source>
        <dbReference type="ARBA" id="ARBA00012943"/>
    </source>
</evidence>
<dbReference type="GO" id="GO:0008750">
    <property type="term" value="F:proton-translocating NAD(P)+ transhydrogenase activity"/>
    <property type="evidence" value="ECO:0007669"/>
    <property type="project" value="UniProtKB-EC"/>
</dbReference>
<dbReference type="Pfam" id="PF05222">
    <property type="entry name" value="AlaDh_PNT_N"/>
    <property type="match status" value="1"/>
</dbReference>
<gene>
    <name evidence="14" type="ordered locus">trd_0482</name>
</gene>
<dbReference type="GO" id="GO:0016491">
    <property type="term" value="F:oxidoreductase activity"/>
    <property type="evidence" value="ECO:0007669"/>
    <property type="project" value="InterPro"/>
</dbReference>
<proteinExistence type="inferred from homology"/>
<reference evidence="14 15" key="1">
    <citation type="journal article" date="2009" name="PLoS ONE">
        <title>Complete genome sequence of the aerobic CO-oxidizing thermophile Thermomicrobium roseum.</title>
        <authorList>
            <person name="Wu D."/>
            <person name="Raymond J."/>
            <person name="Wu M."/>
            <person name="Chatterji S."/>
            <person name="Ren Q."/>
            <person name="Graham J.E."/>
            <person name="Bryant D.A."/>
            <person name="Robb F."/>
            <person name="Colman A."/>
            <person name="Tallon L.J."/>
            <person name="Badger J.H."/>
            <person name="Madupu R."/>
            <person name="Ward N.L."/>
            <person name="Eisen J.A."/>
        </authorList>
    </citation>
    <scope>NUCLEOTIDE SEQUENCE [LARGE SCALE GENOMIC DNA]</scope>
    <source>
        <strain evidence="15">ATCC 27502 / DSM 5159 / P-2</strain>
    </source>
</reference>
<dbReference type="Pfam" id="PF01262">
    <property type="entry name" value="AlaDh_PNT_C"/>
    <property type="match status" value="1"/>
</dbReference>
<comment type="similarity">
    <text evidence="2">Belongs to the AlaDH/PNT family.</text>
</comment>
<evidence type="ECO:0000313" key="14">
    <source>
        <dbReference type="EMBL" id="ACM05374.1"/>
    </source>
</evidence>
<keyword evidence="15" id="KW-1185">Reference proteome</keyword>
<evidence type="ECO:0000256" key="4">
    <source>
        <dbReference type="ARBA" id="ARBA00022741"/>
    </source>
</evidence>
<evidence type="ECO:0000256" key="10">
    <source>
        <dbReference type="ARBA" id="ARBA00076996"/>
    </source>
</evidence>
<evidence type="ECO:0000256" key="2">
    <source>
        <dbReference type="ARBA" id="ARBA00005689"/>
    </source>
</evidence>
<evidence type="ECO:0000313" key="15">
    <source>
        <dbReference type="Proteomes" id="UP000000447"/>
    </source>
</evidence>
<keyword evidence="4" id="KW-0547">Nucleotide-binding</keyword>
<comment type="catalytic activity">
    <reaction evidence="8">
        <text>NAD(+) + NADPH + H(+)(in) = NADH + NADP(+) + H(+)(out)</text>
        <dbReference type="Rhea" id="RHEA:47992"/>
        <dbReference type="ChEBI" id="CHEBI:15378"/>
        <dbReference type="ChEBI" id="CHEBI:57540"/>
        <dbReference type="ChEBI" id="CHEBI:57783"/>
        <dbReference type="ChEBI" id="CHEBI:57945"/>
        <dbReference type="ChEBI" id="CHEBI:58349"/>
        <dbReference type="EC" id="7.1.1.1"/>
    </reaction>
</comment>
<dbReference type="Gene3D" id="3.40.50.720">
    <property type="entry name" value="NAD(P)-binding Rossmann-like Domain"/>
    <property type="match status" value="2"/>
</dbReference>
<name>B9KYD7_THERP</name>
<evidence type="ECO:0000259" key="13">
    <source>
        <dbReference type="SMART" id="SM01003"/>
    </source>
</evidence>
<evidence type="ECO:0000256" key="7">
    <source>
        <dbReference type="ARBA" id="ARBA00023027"/>
    </source>
</evidence>